<dbReference type="InterPro" id="IPR036291">
    <property type="entry name" value="NAD(P)-bd_dom_sf"/>
</dbReference>
<gene>
    <name evidence="3" type="ORF">QLQ87_00375</name>
</gene>
<dbReference type="InterPro" id="IPR002347">
    <property type="entry name" value="SDR_fam"/>
</dbReference>
<name>A0AAX3VW55_AERSA</name>
<dbReference type="SUPFAM" id="SSF51735">
    <property type="entry name" value="NAD(P)-binding Rossmann-fold domains"/>
    <property type="match status" value="1"/>
</dbReference>
<protein>
    <submittedName>
        <fullName evidence="3">SDR family NAD(P)-dependent oxidoreductase</fullName>
    </submittedName>
</protein>
<dbReference type="AlphaFoldDB" id="A0AAX3VW55"/>
<evidence type="ECO:0000256" key="1">
    <source>
        <dbReference type="ARBA" id="ARBA00006484"/>
    </source>
</evidence>
<organism evidence="3 4">
    <name type="scientific">Aeromonas salmonicida</name>
    <dbReference type="NCBI Taxonomy" id="645"/>
    <lineage>
        <taxon>Bacteria</taxon>
        <taxon>Pseudomonadati</taxon>
        <taxon>Pseudomonadota</taxon>
        <taxon>Gammaproteobacteria</taxon>
        <taxon>Aeromonadales</taxon>
        <taxon>Aeromonadaceae</taxon>
        <taxon>Aeromonas</taxon>
    </lineage>
</organism>
<sequence>MIQSLRLQDSVALVTGGGSGIGRAAALAFVRDGAKVVVAGRRELELLETVDLIRAQGGEALAVPTDVTDSAQVKALIAVTLAHFGRLDAAFNNAGVEG</sequence>
<reference evidence="3" key="1">
    <citation type="submission" date="2023-05" db="EMBL/GenBank/DDBJ databases">
        <title>Aeromonas salmonicida 57, complete genome.</title>
        <authorList>
            <person name="Shao L."/>
        </authorList>
    </citation>
    <scope>NUCLEOTIDE SEQUENCE</scope>
    <source>
        <strain evidence="3">57</strain>
    </source>
</reference>
<dbReference type="Pfam" id="PF00106">
    <property type="entry name" value="adh_short"/>
    <property type="match status" value="1"/>
</dbReference>
<dbReference type="Proteomes" id="UP001239426">
    <property type="component" value="Chromosome"/>
</dbReference>
<proteinExistence type="inferred from homology"/>
<dbReference type="EMBL" id="CP124841">
    <property type="protein sequence ID" value="WHF36857.1"/>
    <property type="molecule type" value="Genomic_DNA"/>
</dbReference>
<dbReference type="Gene3D" id="3.40.50.720">
    <property type="entry name" value="NAD(P)-binding Rossmann-like Domain"/>
    <property type="match status" value="1"/>
</dbReference>
<dbReference type="RefSeq" id="WP_282683974.1">
    <property type="nucleotide sequence ID" value="NZ_CP124841.1"/>
</dbReference>
<dbReference type="GO" id="GO:0016491">
    <property type="term" value="F:oxidoreductase activity"/>
    <property type="evidence" value="ECO:0007669"/>
    <property type="project" value="UniProtKB-KW"/>
</dbReference>
<dbReference type="PANTHER" id="PTHR43669">
    <property type="entry name" value="5-KETO-D-GLUCONATE 5-REDUCTASE"/>
    <property type="match status" value="1"/>
</dbReference>
<evidence type="ECO:0000313" key="4">
    <source>
        <dbReference type="Proteomes" id="UP001239426"/>
    </source>
</evidence>
<comment type="similarity">
    <text evidence="1">Belongs to the short-chain dehydrogenases/reductases (SDR) family.</text>
</comment>
<accession>A0AAX3VW55</accession>
<evidence type="ECO:0000256" key="2">
    <source>
        <dbReference type="ARBA" id="ARBA00023002"/>
    </source>
</evidence>
<keyword evidence="2" id="KW-0560">Oxidoreductase</keyword>
<evidence type="ECO:0000313" key="3">
    <source>
        <dbReference type="EMBL" id="WHF36857.1"/>
    </source>
</evidence>
<dbReference type="PRINTS" id="PR00081">
    <property type="entry name" value="GDHRDH"/>
</dbReference>
<dbReference type="PANTHER" id="PTHR43669:SF3">
    <property type="entry name" value="ALCOHOL DEHYDROGENASE, PUTATIVE (AFU_ORTHOLOGUE AFUA_3G03445)-RELATED"/>
    <property type="match status" value="1"/>
</dbReference>